<name>A0A9X1IJI9_9PROT</name>
<evidence type="ECO:0000256" key="1">
    <source>
        <dbReference type="SAM" id="SignalP"/>
    </source>
</evidence>
<sequence length="112" mass="11313">MARNTILGRKAIFTSLLAIGVAGSAQAQVLGGGNASISGGGDDRTITYSSEGAGGGARHEQLGRSVTFASNSGGSPSWTYGPAPASPPGREAWLLGGGEDIQVTYVSPHQRR</sequence>
<proteinExistence type="predicted"/>
<reference evidence="2" key="1">
    <citation type="submission" date="2021-10" db="EMBL/GenBank/DDBJ databases">
        <title>Roseicella aerolatum sp. nov., isolated from aerosols of e-waste dismantling site.</title>
        <authorList>
            <person name="Qin T."/>
        </authorList>
    </citation>
    <scope>NUCLEOTIDE SEQUENCE</scope>
    <source>
        <strain evidence="2">GB24</strain>
    </source>
</reference>
<dbReference type="EMBL" id="JAJAQI010000081">
    <property type="protein sequence ID" value="MCB4825314.1"/>
    <property type="molecule type" value="Genomic_DNA"/>
</dbReference>
<evidence type="ECO:0000313" key="2">
    <source>
        <dbReference type="EMBL" id="MCB4825314.1"/>
    </source>
</evidence>
<keyword evidence="3" id="KW-1185">Reference proteome</keyword>
<protein>
    <submittedName>
        <fullName evidence="2">Uncharacterized protein</fullName>
    </submittedName>
</protein>
<feature type="chain" id="PRO_5040766090" evidence="1">
    <location>
        <begin position="28"/>
        <end position="112"/>
    </location>
</feature>
<comment type="caution">
    <text evidence="2">The sequence shown here is derived from an EMBL/GenBank/DDBJ whole genome shotgun (WGS) entry which is preliminary data.</text>
</comment>
<keyword evidence="1" id="KW-0732">Signal</keyword>
<organism evidence="2 3">
    <name type="scientific">Roseicella aerolata</name>
    <dbReference type="NCBI Taxonomy" id="2883479"/>
    <lineage>
        <taxon>Bacteria</taxon>
        <taxon>Pseudomonadati</taxon>
        <taxon>Pseudomonadota</taxon>
        <taxon>Alphaproteobacteria</taxon>
        <taxon>Acetobacterales</taxon>
        <taxon>Roseomonadaceae</taxon>
        <taxon>Roseicella</taxon>
    </lineage>
</organism>
<dbReference type="RefSeq" id="WP_226614131.1">
    <property type="nucleotide sequence ID" value="NZ_JAJAQI010000081.1"/>
</dbReference>
<feature type="signal peptide" evidence="1">
    <location>
        <begin position="1"/>
        <end position="27"/>
    </location>
</feature>
<dbReference type="Proteomes" id="UP001139311">
    <property type="component" value="Unassembled WGS sequence"/>
</dbReference>
<evidence type="ECO:0000313" key="3">
    <source>
        <dbReference type="Proteomes" id="UP001139311"/>
    </source>
</evidence>
<dbReference type="AlphaFoldDB" id="A0A9X1IJI9"/>
<accession>A0A9X1IJI9</accession>
<gene>
    <name evidence="2" type="ORF">LHA35_26720</name>
</gene>